<evidence type="ECO:0000313" key="1">
    <source>
        <dbReference type="EMBL" id="GAA4386677.1"/>
    </source>
</evidence>
<protein>
    <recommendedName>
        <fullName evidence="3">ABM domain-containing protein</fullName>
    </recommendedName>
</protein>
<evidence type="ECO:0008006" key="3">
    <source>
        <dbReference type="Google" id="ProtNLM"/>
    </source>
</evidence>
<sequence>MAFMRLAFFPGGTTEQWAAVVGAVGDVSSPEGRRAFAAGPVEDGWQVMQLWDSREGLEGFNREVFFPAVAGLGDRGFTQPPVVRDIETAIAWIGEQQI</sequence>
<name>A0ABP8J8R5_9MICO</name>
<dbReference type="EMBL" id="BAABFX010000004">
    <property type="protein sequence ID" value="GAA4386677.1"/>
    <property type="molecule type" value="Genomic_DNA"/>
</dbReference>
<dbReference type="RefSeq" id="WP_159901159.1">
    <property type="nucleotide sequence ID" value="NZ_BAABFX010000004.1"/>
</dbReference>
<gene>
    <name evidence="1" type="ORF">GCM10023153_00500</name>
</gene>
<reference evidence="2" key="1">
    <citation type="journal article" date="2019" name="Int. J. Syst. Evol. Microbiol.">
        <title>The Global Catalogue of Microorganisms (GCM) 10K type strain sequencing project: providing services to taxonomists for standard genome sequencing and annotation.</title>
        <authorList>
            <consortium name="The Broad Institute Genomics Platform"/>
            <consortium name="The Broad Institute Genome Sequencing Center for Infectious Disease"/>
            <person name="Wu L."/>
            <person name="Ma J."/>
        </authorList>
    </citation>
    <scope>NUCLEOTIDE SEQUENCE [LARGE SCALE GENOMIC DNA]</scope>
    <source>
        <strain evidence="2">JCM 17738</strain>
    </source>
</reference>
<comment type="caution">
    <text evidence="1">The sequence shown here is derived from an EMBL/GenBank/DDBJ whole genome shotgun (WGS) entry which is preliminary data.</text>
</comment>
<dbReference type="Proteomes" id="UP001500390">
    <property type="component" value="Unassembled WGS sequence"/>
</dbReference>
<keyword evidence="2" id="KW-1185">Reference proteome</keyword>
<evidence type="ECO:0000313" key="2">
    <source>
        <dbReference type="Proteomes" id="UP001500390"/>
    </source>
</evidence>
<organism evidence="1 2">
    <name type="scientific">Ornithinibacter aureus</name>
    <dbReference type="NCBI Taxonomy" id="622664"/>
    <lineage>
        <taxon>Bacteria</taxon>
        <taxon>Bacillati</taxon>
        <taxon>Actinomycetota</taxon>
        <taxon>Actinomycetes</taxon>
        <taxon>Micrococcales</taxon>
        <taxon>Intrasporangiaceae</taxon>
        <taxon>Ornithinibacter</taxon>
    </lineage>
</organism>
<accession>A0ABP8J8R5</accession>
<proteinExistence type="predicted"/>